<dbReference type="Gene3D" id="3.30.450.20">
    <property type="entry name" value="PAS domain"/>
    <property type="match status" value="1"/>
</dbReference>
<dbReference type="InterPro" id="IPR038062">
    <property type="entry name" value="ScdA-like_N_sf"/>
</dbReference>
<evidence type="ECO:0008006" key="6">
    <source>
        <dbReference type="Google" id="ProtNLM"/>
    </source>
</evidence>
<gene>
    <name evidence="4" type="ORF">SAMN05660830_00946</name>
</gene>
<dbReference type="InterPro" id="IPR035965">
    <property type="entry name" value="PAS-like_dom_sf"/>
</dbReference>
<sequence>MELSKKTKIGGLIKKYPFLLDYFVDKSPKFSKLKNPLMRKTIGSIATLEQAAGMGNIDIGELLLEITTQIYHHTTDNITIINSNQAPPDAPLAREERIELLKNIVLQLHNGAPIDEVRKEFLTLFHNVSPAEIGQMEQKLVAEGIPETEIKKLCELHVELFENSVAQSERPELPKGHPLHSFQEENKLADIKCRELLDVIKGANEPLEFFAAKPGLIESVEDLAKIIRHYERKENQLFPVMERHGLTAPPQVMWELHDDIRALLKTARKAFATDDTKGTIDAVQNLVVSICDMIYKEENILFPMVFETFSEDDWAQVYSGEKEIGYAWITPGTEWKTAEYPAATQATQTGKITLDKGKLEPLVINAILKSLPVDLTFVNADNKVAYFSQTQERIFPRSAGIIGRDVDNCHPPKSVHVVEKILKAFKSGAHDTAEFWLELNGVFIHIRYYAVRDTNGSYLGCLEVSQDVTGIRALTGEQRLLSWE</sequence>
<dbReference type="Proteomes" id="UP000184001">
    <property type="component" value="Unassembled WGS sequence"/>
</dbReference>
<evidence type="ECO:0000313" key="4">
    <source>
        <dbReference type="EMBL" id="SHI77550.1"/>
    </source>
</evidence>
<feature type="domain" description="DUF1858" evidence="3">
    <location>
        <begin position="4"/>
        <end position="62"/>
    </location>
</feature>
<feature type="domain" description="Hemerythrin-like" evidence="1">
    <location>
        <begin position="213"/>
        <end position="305"/>
    </location>
</feature>
<dbReference type="PANTHER" id="PTHR39966:SF3">
    <property type="entry name" value="DUF438 DOMAIN-CONTAINING PROTEIN"/>
    <property type="match status" value="1"/>
</dbReference>
<dbReference type="Pfam" id="PF13596">
    <property type="entry name" value="PAS_10"/>
    <property type="match status" value="1"/>
</dbReference>
<dbReference type="SUPFAM" id="SSF55785">
    <property type="entry name" value="PYP-like sensor domain (PAS domain)"/>
    <property type="match status" value="1"/>
</dbReference>
<evidence type="ECO:0000259" key="1">
    <source>
        <dbReference type="Pfam" id="PF01814"/>
    </source>
</evidence>
<protein>
    <recommendedName>
        <fullName evidence="6">DUF438 domain-containing protein</fullName>
    </recommendedName>
</protein>
<dbReference type="InterPro" id="IPR015077">
    <property type="entry name" value="DUF1858"/>
</dbReference>
<accession>A0A8G2C8Z1</accession>
<dbReference type="RefSeq" id="WP_020002059.1">
    <property type="nucleotide sequence ID" value="NZ_CP192219.1"/>
</dbReference>
<dbReference type="Pfam" id="PF01814">
    <property type="entry name" value="Hemerythrin"/>
    <property type="match status" value="1"/>
</dbReference>
<dbReference type="AlphaFoldDB" id="A0A8G2C8Z1"/>
<dbReference type="Pfam" id="PF08984">
    <property type="entry name" value="DUF1858"/>
    <property type="match status" value="1"/>
</dbReference>
<dbReference type="Pfam" id="PF04282">
    <property type="entry name" value="DUF438"/>
    <property type="match status" value="1"/>
</dbReference>
<dbReference type="InterPro" id="IPR007380">
    <property type="entry name" value="DUF438"/>
</dbReference>
<dbReference type="SUPFAM" id="SSF140683">
    <property type="entry name" value="SP0561-like"/>
    <property type="match status" value="1"/>
</dbReference>
<dbReference type="GO" id="GO:0005886">
    <property type="term" value="C:plasma membrane"/>
    <property type="evidence" value="ECO:0007669"/>
    <property type="project" value="TreeGrafter"/>
</dbReference>
<organism evidence="4 5">
    <name type="scientific">Halodesulfovibrio aestuarii</name>
    <dbReference type="NCBI Taxonomy" id="126333"/>
    <lineage>
        <taxon>Bacteria</taxon>
        <taxon>Pseudomonadati</taxon>
        <taxon>Thermodesulfobacteriota</taxon>
        <taxon>Desulfovibrionia</taxon>
        <taxon>Desulfovibrionales</taxon>
        <taxon>Desulfovibrionaceae</taxon>
        <taxon>Halodesulfovibrio</taxon>
    </lineage>
</organism>
<reference evidence="4 5" key="1">
    <citation type="submission" date="2016-11" db="EMBL/GenBank/DDBJ databases">
        <authorList>
            <person name="Varghese N."/>
            <person name="Submissions S."/>
        </authorList>
    </citation>
    <scope>NUCLEOTIDE SEQUENCE [LARGE SCALE GENOMIC DNA]</scope>
    <source>
        <strain evidence="4 5">DSM 17919</strain>
    </source>
</reference>
<dbReference type="Gene3D" id="1.20.120.520">
    <property type="entry name" value="nmb1532 protein domain like"/>
    <property type="match status" value="1"/>
</dbReference>
<comment type="caution">
    <text evidence="4">The sequence shown here is derived from an EMBL/GenBank/DDBJ whole genome shotgun (WGS) entry which is preliminary data.</text>
</comment>
<evidence type="ECO:0000259" key="3">
    <source>
        <dbReference type="Pfam" id="PF08984"/>
    </source>
</evidence>
<dbReference type="PANTHER" id="PTHR39966">
    <property type="entry name" value="BLL2471 PROTEIN-RELATED"/>
    <property type="match status" value="1"/>
</dbReference>
<dbReference type="Gene3D" id="1.10.3910.10">
    <property type="entry name" value="SP0561-like"/>
    <property type="match status" value="1"/>
</dbReference>
<evidence type="ECO:0000313" key="5">
    <source>
        <dbReference type="Proteomes" id="UP000184001"/>
    </source>
</evidence>
<dbReference type="InterPro" id="IPR012312">
    <property type="entry name" value="Hemerythrin-like"/>
</dbReference>
<feature type="domain" description="DUF438" evidence="2">
    <location>
        <begin position="101"/>
        <end position="166"/>
    </location>
</feature>
<evidence type="ECO:0000259" key="2">
    <source>
        <dbReference type="Pfam" id="PF04282"/>
    </source>
</evidence>
<proteinExistence type="predicted"/>
<name>A0A8G2C8Z1_9BACT</name>
<dbReference type="EMBL" id="FQZR01000002">
    <property type="protein sequence ID" value="SHI77550.1"/>
    <property type="molecule type" value="Genomic_DNA"/>
</dbReference>